<evidence type="ECO:0000313" key="6">
    <source>
        <dbReference type="EMBL" id="GAL77173.1"/>
    </source>
</evidence>
<dbReference type="SMART" id="SM00342">
    <property type="entry name" value="HTH_ARAC"/>
    <property type="match status" value="1"/>
</dbReference>
<dbReference type="RefSeq" id="WP_042494717.1">
    <property type="nucleotide sequence ID" value="NZ_BBNQ01000004.1"/>
</dbReference>
<protein>
    <submittedName>
        <fullName evidence="7">AraC-like DNA-binding protein</fullName>
    </submittedName>
    <submittedName>
        <fullName evidence="6">Transcriptional regulator</fullName>
    </submittedName>
</protein>
<organism evidence="6 8">
    <name type="scientific">Algibacter lectus</name>
    <dbReference type="NCBI Taxonomy" id="221126"/>
    <lineage>
        <taxon>Bacteria</taxon>
        <taxon>Pseudomonadati</taxon>
        <taxon>Bacteroidota</taxon>
        <taxon>Flavobacteriia</taxon>
        <taxon>Flavobacteriales</taxon>
        <taxon>Flavobacteriaceae</taxon>
        <taxon>Algibacter</taxon>
    </lineage>
</organism>
<dbReference type="EMBL" id="BBNQ01000004">
    <property type="protein sequence ID" value="GAL61896.1"/>
    <property type="molecule type" value="Genomic_DNA"/>
</dbReference>
<evidence type="ECO:0000313" key="9">
    <source>
        <dbReference type="Proteomes" id="UP000029644"/>
    </source>
</evidence>
<sequence length="358" mass="41359">MNLSKWYQLIKPNFRFYKDGFFEFPYLANTPELFIESTIKTPGSKHAAEEQVVYRNNPFINGEMHYRQIEEGLWLTITNLKFKYDTVIKSNYANGIPSDHYSITFTVFESEVKLQNVFIDKVPFQNKFWSFKKPGTDVGACFYKGSKCQFYIYYISPSWLEKHVPLDILDRKIPFKKFLDSSKGFISYQDIVPNAEELSHDILQTFKTFNNDAFNSTILKAQTLSIITTFFKNVFADTRTDNYQEKSSVDYKAIAKCESMISTKLSKPFIGIDALAKAFNMSSSKLKADFKSVYGTSILQYNIDKKMELAMQLVLNTTMQIKHIAKEVGYDSSSKFSATFKKKHGKLPSELRSVSKLE</sequence>
<reference evidence="6 9" key="1">
    <citation type="journal article" date="2014" name="Genome Announc.">
        <title>Draft Genome Sequences of Marine Flavobacterium Algibacter lectus Strains SS8 and NR4.</title>
        <authorList>
            <person name="Takatani N."/>
            <person name="Nakanishi M."/>
            <person name="Meirelles P."/>
            <person name="Mino S."/>
            <person name="Suda W."/>
            <person name="Oshima K."/>
            <person name="Hattori M."/>
            <person name="Ohkuma M."/>
            <person name="Hosokawa M."/>
            <person name="Miyashita K."/>
            <person name="Thompson F.L."/>
            <person name="Niwa A."/>
            <person name="Sawabe T."/>
            <person name="Sawabe T."/>
        </authorList>
    </citation>
    <scope>NUCLEOTIDE SEQUENCE [LARGE SCALE GENOMIC DNA]</scope>
    <source>
        <strain evidence="6">JCM 19274</strain>
        <strain evidence="5 9">JCM 19300</strain>
    </source>
</reference>
<evidence type="ECO:0000313" key="5">
    <source>
        <dbReference type="EMBL" id="GAL61896.1"/>
    </source>
</evidence>
<keyword evidence="1" id="KW-0805">Transcription regulation</keyword>
<dbReference type="EMBL" id="BBNU01000001">
    <property type="protein sequence ID" value="GAL77173.1"/>
    <property type="molecule type" value="Genomic_DNA"/>
</dbReference>
<evidence type="ECO:0000313" key="10">
    <source>
        <dbReference type="Proteomes" id="UP000294824"/>
    </source>
</evidence>
<proteinExistence type="predicted"/>
<dbReference type="AlphaFoldDB" id="A0A090WLS9"/>
<evidence type="ECO:0000259" key="4">
    <source>
        <dbReference type="PROSITE" id="PS01124"/>
    </source>
</evidence>
<reference evidence="7 10" key="2">
    <citation type="submission" date="2019-03" db="EMBL/GenBank/DDBJ databases">
        <title>Genomic Encyclopedia of Type Strains, Phase III (KMG-III): the genomes of soil and plant-associated and newly described type strains.</title>
        <authorList>
            <person name="Whitman W."/>
        </authorList>
    </citation>
    <scope>NUCLEOTIDE SEQUENCE [LARGE SCALE GENOMIC DNA]</scope>
    <source>
        <strain evidence="7 10">CECT 8301</strain>
    </source>
</reference>
<evidence type="ECO:0000256" key="2">
    <source>
        <dbReference type="ARBA" id="ARBA00023125"/>
    </source>
</evidence>
<dbReference type="PROSITE" id="PS01124">
    <property type="entry name" value="HTH_ARAC_FAMILY_2"/>
    <property type="match status" value="1"/>
</dbReference>
<dbReference type="Proteomes" id="UP000029643">
    <property type="component" value="Unassembled WGS sequence"/>
</dbReference>
<keyword evidence="2 7" id="KW-0238">DNA-binding</keyword>
<keyword evidence="10" id="KW-1185">Reference proteome</keyword>
<dbReference type="GO" id="GO:0003700">
    <property type="term" value="F:DNA-binding transcription factor activity"/>
    <property type="evidence" value="ECO:0007669"/>
    <property type="project" value="InterPro"/>
</dbReference>
<dbReference type="InterPro" id="IPR053142">
    <property type="entry name" value="PchR_regulatory_protein"/>
</dbReference>
<dbReference type="EMBL" id="SORL01000007">
    <property type="protein sequence ID" value="TDY63404.1"/>
    <property type="molecule type" value="Genomic_DNA"/>
</dbReference>
<dbReference type="InterPro" id="IPR018060">
    <property type="entry name" value="HTH_AraC"/>
</dbReference>
<dbReference type="GO" id="GO:0043565">
    <property type="term" value="F:sequence-specific DNA binding"/>
    <property type="evidence" value="ECO:0007669"/>
    <property type="project" value="InterPro"/>
</dbReference>
<accession>A0A090WLS9</accession>
<dbReference type="PRINTS" id="PR00032">
    <property type="entry name" value="HTHARAC"/>
</dbReference>
<feature type="domain" description="HTH araC/xylS-type" evidence="4">
    <location>
        <begin position="255"/>
        <end position="354"/>
    </location>
</feature>
<keyword evidence="3" id="KW-0804">Transcription</keyword>
<gene>
    <name evidence="7" type="ORF">DFQ06_0282</name>
    <name evidence="6" type="ORF">JCM19274_4886</name>
    <name evidence="5" type="ORF">JCM19300_642</name>
</gene>
<comment type="caution">
    <text evidence="6">The sequence shown here is derived from an EMBL/GenBank/DDBJ whole genome shotgun (WGS) entry which is preliminary data.</text>
</comment>
<accession>A0A4R8MDA2</accession>
<dbReference type="Pfam" id="PF12833">
    <property type="entry name" value="HTH_18"/>
    <property type="match status" value="1"/>
</dbReference>
<dbReference type="Proteomes" id="UP000029644">
    <property type="component" value="Unassembled WGS sequence"/>
</dbReference>
<evidence type="ECO:0000313" key="8">
    <source>
        <dbReference type="Proteomes" id="UP000029643"/>
    </source>
</evidence>
<dbReference type="InterPro" id="IPR020449">
    <property type="entry name" value="Tscrpt_reg_AraC-type_HTH"/>
</dbReference>
<evidence type="ECO:0000313" key="7">
    <source>
        <dbReference type="EMBL" id="TDY63404.1"/>
    </source>
</evidence>
<dbReference type="Gene3D" id="1.10.10.60">
    <property type="entry name" value="Homeodomain-like"/>
    <property type="match status" value="1"/>
</dbReference>
<dbReference type="InterPro" id="IPR009057">
    <property type="entry name" value="Homeodomain-like_sf"/>
</dbReference>
<dbReference type="SUPFAM" id="SSF46689">
    <property type="entry name" value="Homeodomain-like"/>
    <property type="match status" value="1"/>
</dbReference>
<dbReference type="PANTHER" id="PTHR47893:SF1">
    <property type="entry name" value="REGULATORY PROTEIN PCHR"/>
    <property type="match status" value="1"/>
</dbReference>
<evidence type="ECO:0000256" key="1">
    <source>
        <dbReference type="ARBA" id="ARBA00023015"/>
    </source>
</evidence>
<dbReference type="Proteomes" id="UP000294824">
    <property type="component" value="Unassembled WGS sequence"/>
</dbReference>
<name>A0A090WLS9_9FLAO</name>
<evidence type="ECO:0000256" key="3">
    <source>
        <dbReference type="ARBA" id="ARBA00023163"/>
    </source>
</evidence>
<dbReference type="PANTHER" id="PTHR47893">
    <property type="entry name" value="REGULATORY PROTEIN PCHR"/>
    <property type="match status" value="1"/>
</dbReference>
<dbReference type="STRING" id="221126.SAMN04489722_102542"/>